<dbReference type="RefSeq" id="WP_059325177.1">
    <property type="nucleotide sequence ID" value="NZ_FTQX01000009.1"/>
</dbReference>
<dbReference type="AlphaFoldDB" id="A0ABD4DQ01"/>
<name>A0ABD4DQ01_ELIMR</name>
<proteinExistence type="predicted"/>
<gene>
    <name evidence="1" type="ORF">ATB95_08155</name>
</gene>
<protein>
    <submittedName>
        <fullName evidence="1">Uncharacterized protein</fullName>
    </submittedName>
</protein>
<reference evidence="1 2" key="1">
    <citation type="submission" date="2015-11" db="EMBL/GenBank/DDBJ databases">
        <authorList>
            <person name="Nicholson A.C."/>
            <person name="Humrighouse B.W."/>
            <person name="Graziano J."/>
            <person name="Lasker B."/>
            <person name="Whitney A.M."/>
            <person name="Mcquiston J.R."/>
        </authorList>
    </citation>
    <scope>NUCLEOTIDE SEQUENCE [LARGE SCALE GENOMIC DNA]</scope>
    <source>
        <strain evidence="1 2">G4071</strain>
    </source>
</reference>
<accession>A0ABD4DQ01</accession>
<sequence>MTNDTLLKELKALKAKFKSHCIEGRNILQRIEFLEEKAQEKNGVEAVDKVQLAVLKAAQRRGYSKMPKP</sequence>
<evidence type="ECO:0000313" key="1">
    <source>
        <dbReference type="EMBL" id="KUY20859.1"/>
    </source>
</evidence>
<evidence type="ECO:0000313" key="2">
    <source>
        <dbReference type="Proteomes" id="UP000064412"/>
    </source>
</evidence>
<organism evidence="1 2">
    <name type="scientific">Elizabethkingia miricola</name>
    <name type="common">Chryseobacterium miricola</name>
    <dbReference type="NCBI Taxonomy" id="172045"/>
    <lineage>
        <taxon>Bacteria</taxon>
        <taxon>Pseudomonadati</taxon>
        <taxon>Bacteroidota</taxon>
        <taxon>Flavobacteriia</taxon>
        <taxon>Flavobacteriales</taxon>
        <taxon>Weeksellaceae</taxon>
        <taxon>Elizabethkingia</taxon>
    </lineage>
</organism>
<dbReference type="EMBL" id="LNOI01000001">
    <property type="protein sequence ID" value="KUY20859.1"/>
    <property type="molecule type" value="Genomic_DNA"/>
</dbReference>
<dbReference type="Proteomes" id="UP000064412">
    <property type="component" value="Unassembled WGS sequence"/>
</dbReference>
<comment type="caution">
    <text evidence="1">The sequence shown here is derived from an EMBL/GenBank/DDBJ whole genome shotgun (WGS) entry which is preliminary data.</text>
</comment>